<name>A0A176VXV2_MARPO</name>
<organism evidence="1 2">
    <name type="scientific">Marchantia polymorpha subsp. ruderalis</name>
    <dbReference type="NCBI Taxonomy" id="1480154"/>
    <lineage>
        <taxon>Eukaryota</taxon>
        <taxon>Viridiplantae</taxon>
        <taxon>Streptophyta</taxon>
        <taxon>Embryophyta</taxon>
        <taxon>Marchantiophyta</taxon>
        <taxon>Marchantiopsida</taxon>
        <taxon>Marchantiidae</taxon>
        <taxon>Marchantiales</taxon>
        <taxon>Marchantiaceae</taxon>
        <taxon>Marchantia</taxon>
    </lineage>
</organism>
<dbReference type="EMBL" id="LVLJ01002305">
    <property type="protein sequence ID" value="OAE25597.1"/>
    <property type="molecule type" value="Genomic_DNA"/>
</dbReference>
<proteinExistence type="predicted"/>
<gene>
    <name evidence="1" type="ORF">AXG93_812s1020</name>
</gene>
<sequence>MISAVEAAGARASSATEAPLPFCRHQRESWRKVFELLRKEAPSESLMIVFASAPASAGWQIWCRSSAVVSVRVLRPYHSRNAPPNADEGGQESLTDVPGRRRICARSGVRVFHASLRAGEEKKLKLLPPLDFSFASPDAGK</sequence>
<keyword evidence="2" id="KW-1185">Reference proteome</keyword>
<dbReference type="Proteomes" id="UP000077202">
    <property type="component" value="Unassembled WGS sequence"/>
</dbReference>
<evidence type="ECO:0000313" key="2">
    <source>
        <dbReference type="Proteomes" id="UP000077202"/>
    </source>
</evidence>
<reference evidence="1" key="1">
    <citation type="submission" date="2016-03" db="EMBL/GenBank/DDBJ databases">
        <title>Mechanisms controlling the formation of the plant cell surface in tip-growing cells are functionally conserved among land plants.</title>
        <authorList>
            <person name="Honkanen S."/>
            <person name="Jones V.A."/>
            <person name="Morieri G."/>
            <person name="Champion C."/>
            <person name="Hetherington A.J."/>
            <person name="Kelly S."/>
            <person name="Saint-Marcoux D."/>
            <person name="Proust H."/>
            <person name="Prescott H."/>
            <person name="Dolan L."/>
        </authorList>
    </citation>
    <scope>NUCLEOTIDE SEQUENCE [LARGE SCALE GENOMIC DNA]</scope>
    <source>
        <tissue evidence="1">Whole gametophyte</tissue>
    </source>
</reference>
<accession>A0A176VXV2</accession>
<evidence type="ECO:0000313" key="1">
    <source>
        <dbReference type="EMBL" id="OAE25597.1"/>
    </source>
</evidence>
<protein>
    <submittedName>
        <fullName evidence="1">Uncharacterized protein</fullName>
    </submittedName>
</protein>
<dbReference type="AlphaFoldDB" id="A0A176VXV2"/>
<comment type="caution">
    <text evidence="1">The sequence shown here is derived from an EMBL/GenBank/DDBJ whole genome shotgun (WGS) entry which is preliminary data.</text>
</comment>